<organism evidence="11 12">
    <name type="scientific">Euphydryas editha</name>
    <name type="common">Edith's checkerspot</name>
    <dbReference type="NCBI Taxonomy" id="104508"/>
    <lineage>
        <taxon>Eukaryota</taxon>
        <taxon>Metazoa</taxon>
        <taxon>Ecdysozoa</taxon>
        <taxon>Arthropoda</taxon>
        <taxon>Hexapoda</taxon>
        <taxon>Insecta</taxon>
        <taxon>Pterygota</taxon>
        <taxon>Neoptera</taxon>
        <taxon>Endopterygota</taxon>
        <taxon>Lepidoptera</taxon>
        <taxon>Glossata</taxon>
        <taxon>Ditrysia</taxon>
        <taxon>Papilionoidea</taxon>
        <taxon>Nymphalidae</taxon>
        <taxon>Nymphalinae</taxon>
        <taxon>Euphydryas</taxon>
    </lineage>
</organism>
<dbReference type="FunFam" id="3.20.20.80:FF:000013">
    <property type="entry name" value="lactase-phlorizin hydrolase"/>
    <property type="match status" value="1"/>
</dbReference>
<comment type="subunit">
    <text evidence="2">Homodimer.</text>
</comment>
<feature type="signal peptide" evidence="10">
    <location>
        <begin position="1"/>
        <end position="18"/>
    </location>
</feature>
<evidence type="ECO:0000256" key="6">
    <source>
        <dbReference type="ARBA" id="ARBA00023295"/>
    </source>
</evidence>
<comment type="similarity">
    <text evidence="1 8">Belongs to the glycosyl hydrolase 1 family.</text>
</comment>
<dbReference type="AlphaFoldDB" id="A0AAU9UIB0"/>
<dbReference type="SUPFAM" id="SSF51445">
    <property type="entry name" value="(Trans)glycosidases"/>
    <property type="match status" value="1"/>
</dbReference>
<dbReference type="Gene3D" id="3.20.20.80">
    <property type="entry name" value="Glycosidases"/>
    <property type="match status" value="1"/>
</dbReference>
<dbReference type="Pfam" id="PF00232">
    <property type="entry name" value="Glyco_hydro_1"/>
    <property type="match status" value="1"/>
</dbReference>
<proteinExistence type="inferred from homology"/>
<gene>
    <name evidence="11" type="ORF">EEDITHA_LOCUS12661</name>
</gene>
<accession>A0AAU9UIB0</accession>
<sequence length="499" mass="57249">MLWLKVVVISVSVYIVVGSRDFPPGFKFGAATAAYQIEGAWNVSDKSPSVWDKHIHAHPERVIDVSNGDIACDSYNKWQRDVEIARELGLHFYRFSIAWSRLLPKGYANYISEAGKKYYNDLIDALLEKGIEPLVTLYHWDLPQSLQDLGGWTNPLVSDWFADYARVAFSLYGDRVKTWITLNEPVMYCDIAYNTAVLAPGIYSPGRGSFLCNKHSIIAHAKAWRIYDEEFRPKYNGKISLANQIAWLEPATEEDIEITDITRQFLIGMYSHPIFSKEGGWPPVIEKIIAEKSKKEGLNHSRLPPFTQEEIELVRGTYDFFGFNYYTSRTVATAKEGDKIGPWPYTGSSDIGVHLTVKPEWKSAATKWFFIYPEGLRKQLSWLKKVYGDIEIFITENGFASYDSGLDDQDRIQYYKDHLEQVLLSIKEDGVKVTGYTAWTLIDNFEWMDGYKSKFGLYQVDFEDPERKRTPRASAHYYASIIKSHSLDVDVNVKISDEL</sequence>
<evidence type="ECO:0000256" key="3">
    <source>
        <dbReference type="ARBA" id="ARBA00012744"/>
    </source>
</evidence>
<evidence type="ECO:0000313" key="12">
    <source>
        <dbReference type="Proteomes" id="UP001153954"/>
    </source>
</evidence>
<dbReference type="GO" id="GO:0008422">
    <property type="term" value="F:beta-glucosidase activity"/>
    <property type="evidence" value="ECO:0007669"/>
    <property type="project" value="TreeGrafter"/>
</dbReference>
<evidence type="ECO:0000256" key="10">
    <source>
        <dbReference type="SAM" id="SignalP"/>
    </source>
</evidence>
<keyword evidence="12" id="KW-1185">Reference proteome</keyword>
<dbReference type="PROSITE" id="PS00572">
    <property type="entry name" value="GLYCOSYL_HYDROL_F1_1"/>
    <property type="match status" value="1"/>
</dbReference>
<dbReference type="GO" id="GO:0005975">
    <property type="term" value="P:carbohydrate metabolic process"/>
    <property type="evidence" value="ECO:0007669"/>
    <property type="project" value="InterPro"/>
</dbReference>
<comment type="caution">
    <text evidence="11">The sequence shown here is derived from an EMBL/GenBank/DDBJ whole genome shotgun (WGS) entry which is preliminary data.</text>
</comment>
<keyword evidence="6 9" id="KW-0326">Glycosidase</keyword>
<dbReference type="PRINTS" id="PR00131">
    <property type="entry name" value="GLHYDRLASE1"/>
</dbReference>
<dbReference type="EC" id="3.2.1.21" evidence="3"/>
<dbReference type="InterPro" id="IPR033132">
    <property type="entry name" value="GH_1_N_CS"/>
</dbReference>
<dbReference type="PANTHER" id="PTHR10353">
    <property type="entry name" value="GLYCOSYL HYDROLASE"/>
    <property type="match status" value="1"/>
</dbReference>
<dbReference type="PROSITE" id="PS00653">
    <property type="entry name" value="GLYCOSYL_HYDROL_F1_2"/>
    <property type="match status" value="1"/>
</dbReference>
<evidence type="ECO:0000256" key="5">
    <source>
        <dbReference type="ARBA" id="ARBA00023180"/>
    </source>
</evidence>
<feature type="chain" id="PRO_5043415156" description="beta-glucosidase" evidence="10">
    <location>
        <begin position="19"/>
        <end position="499"/>
    </location>
</feature>
<evidence type="ECO:0000256" key="8">
    <source>
        <dbReference type="RuleBase" id="RU003690"/>
    </source>
</evidence>
<evidence type="ECO:0000256" key="4">
    <source>
        <dbReference type="ARBA" id="ARBA00022801"/>
    </source>
</evidence>
<dbReference type="PANTHER" id="PTHR10353:SF36">
    <property type="entry name" value="LP05116P"/>
    <property type="match status" value="1"/>
</dbReference>
<protein>
    <recommendedName>
        <fullName evidence="3">beta-glucosidase</fullName>
        <ecNumber evidence="3">3.2.1.21</ecNumber>
    </recommendedName>
</protein>
<evidence type="ECO:0000313" key="11">
    <source>
        <dbReference type="EMBL" id="CAH2097434.1"/>
    </source>
</evidence>
<evidence type="ECO:0000256" key="2">
    <source>
        <dbReference type="ARBA" id="ARBA00011738"/>
    </source>
</evidence>
<dbReference type="InterPro" id="IPR017853">
    <property type="entry name" value="GH"/>
</dbReference>
<evidence type="ECO:0000256" key="7">
    <source>
        <dbReference type="PROSITE-ProRule" id="PRU10055"/>
    </source>
</evidence>
<dbReference type="InterPro" id="IPR001360">
    <property type="entry name" value="Glyco_hydro_1"/>
</dbReference>
<keyword evidence="10" id="KW-0732">Signal</keyword>
<name>A0AAU9UIB0_EUPED</name>
<keyword evidence="4 9" id="KW-0378">Hydrolase</keyword>
<dbReference type="InterPro" id="IPR018120">
    <property type="entry name" value="Glyco_hydro_1_AS"/>
</dbReference>
<dbReference type="EMBL" id="CAKOGL010000018">
    <property type="protein sequence ID" value="CAH2097434.1"/>
    <property type="molecule type" value="Genomic_DNA"/>
</dbReference>
<feature type="active site" description="Nucleophile" evidence="7">
    <location>
        <position position="396"/>
    </location>
</feature>
<evidence type="ECO:0000256" key="9">
    <source>
        <dbReference type="RuleBase" id="RU004468"/>
    </source>
</evidence>
<keyword evidence="5" id="KW-0325">Glycoprotein</keyword>
<dbReference type="Proteomes" id="UP001153954">
    <property type="component" value="Unassembled WGS sequence"/>
</dbReference>
<reference evidence="11" key="1">
    <citation type="submission" date="2022-03" db="EMBL/GenBank/DDBJ databases">
        <authorList>
            <person name="Tunstrom K."/>
        </authorList>
    </citation>
    <scope>NUCLEOTIDE SEQUENCE</scope>
</reference>
<evidence type="ECO:0000256" key="1">
    <source>
        <dbReference type="ARBA" id="ARBA00010838"/>
    </source>
</evidence>